<evidence type="ECO:0000256" key="1">
    <source>
        <dbReference type="ARBA" id="ARBA00004924"/>
    </source>
</evidence>
<dbReference type="PANTHER" id="PTHR31438:SF1">
    <property type="entry name" value="LYSINE N-ACYLTRANSFERASE C17G9.06C-RELATED"/>
    <property type="match status" value="1"/>
</dbReference>
<feature type="domain" description="N-acetyltransferase" evidence="3">
    <location>
        <begin position="9"/>
        <end position="167"/>
    </location>
</feature>
<evidence type="ECO:0000313" key="4">
    <source>
        <dbReference type="EMBL" id="MBB6465962.1"/>
    </source>
</evidence>
<dbReference type="SUPFAM" id="SSF55729">
    <property type="entry name" value="Acyl-CoA N-acyltransferases (Nat)"/>
    <property type="match status" value="1"/>
</dbReference>
<dbReference type="GO" id="GO:0046677">
    <property type="term" value="P:response to antibiotic"/>
    <property type="evidence" value="ECO:0007669"/>
    <property type="project" value="UniProtKB-KW"/>
</dbReference>
<gene>
    <name evidence="4" type="ORF">HNQ96_001820</name>
</gene>
<evidence type="ECO:0000259" key="3">
    <source>
        <dbReference type="PROSITE" id="PS51186"/>
    </source>
</evidence>
<dbReference type="EC" id="2.3.1.82" evidence="4"/>
<dbReference type="AlphaFoldDB" id="A0A8E1WCP3"/>
<dbReference type="CDD" id="cd04301">
    <property type="entry name" value="NAT_SF"/>
    <property type="match status" value="1"/>
</dbReference>
<dbReference type="SMART" id="SM01006">
    <property type="entry name" value="AlcB"/>
    <property type="match status" value="1"/>
</dbReference>
<accession>A0A8E1WCP3</accession>
<dbReference type="Proteomes" id="UP000532373">
    <property type="component" value="Unassembled WGS sequence"/>
</dbReference>
<dbReference type="RefSeq" id="WP_184768407.1">
    <property type="nucleotide sequence ID" value="NZ_JACHGI010000002.1"/>
</dbReference>
<dbReference type="GO" id="GO:0019290">
    <property type="term" value="P:siderophore biosynthetic process"/>
    <property type="evidence" value="ECO:0007669"/>
    <property type="project" value="InterPro"/>
</dbReference>
<proteinExistence type="predicted"/>
<dbReference type="InterPro" id="IPR016181">
    <property type="entry name" value="Acyl_CoA_acyltransferase"/>
</dbReference>
<dbReference type="InterPro" id="IPR019432">
    <property type="entry name" value="Acyltransferase_MbtK/IucB-like"/>
</dbReference>
<keyword evidence="2" id="KW-0046">Antibiotic resistance</keyword>
<name>A0A8E1WCP3_9HYPH</name>
<protein>
    <submittedName>
        <fullName evidence="4">Aminoglycoside 6'-N-acetyltransferase</fullName>
        <ecNumber evidence="4">2.3.1.82</ecNumber>
    </submittedName>
</protein>
<keyword evidence="4" id="KW-0808">Transferase</keyword>
<dbReference type="Pfam" id="PF13523">
    <property type="entry name" value="Acetyltransf_8"/>
    <property type="match status" value="1"/>
</dbReference>
<dbReference type="PANTHER" id="PTHR31438">
    <property type="entry name" value="LYSINE N-ACYLTRANSFERASE C17G9.06C-RELATED"/>
    <property type="match status" value="1"/>
</dbReference>
<dbReference type="EMBL" id="JACHGI010000002">
    <property type="protein sequence ID" value="MBB6465962.1"/>
    <property type="molecule type" value="Genomic_DNA"/>
</dbReference>
<dbReference type="PROSITE" id="PS51186">
    <property type="entry name" value="GNAT"/>
    <property type="match status" value="1"/>
</dbReference>
<evidence type="ECO:0000313" key="5">
    <source>
        <dbReference type="Proteomes" id="UP000532373"/>
    </source>
</evidence>
<dbReference type="GO" id="GO:0047663">
    <property type="term" value="F:aminoglycoside 6'-N-acetyltransferase activity"/>
    <property type="evidence" value="ECO:0007669"/>
    <property type="project" value="UniProtKB-EC"/>
</dbReference>
<sequence>MPSEAAAQYDFRPVTKADLPVIKAWLTEPHVAEWWDDPETEIAQIKEHIDSISVEPLIIELDGKPIGYLQSYDPHMEDDHPYQDQPFGTLGVDLTIGVPGLVGKGHGSAILAQFVEELFEEGVPRVIIDPHPDNKRAIRAYEKAGFVAFDTRTSEYGPALMMARDADVEDFDA</sequence>
<dbReference type="InterPro" id="IPR000182">
    <property type="entry name" value="GNAT_dom"/>
</dbReference>
<comment type="pathway">
    <text evidence="1">Siderophore biosynthesis.</text>
</comment>
<reference evidence="4 5" key="1">
    <citation type="submission" date="2020-08" db="EMBL/GenBank/DDBJ databases">
        <title>Genomic Encyclopedia of Type Strains, Phase IV (KMG-IV): sequencing the most valuable type-strain genomes for metagenomic binning, comparative biology and taxonomic classification.</title>
        <authorList>
            <person name="Goeker M."/>
        </authorList>
    </citation>
    <scope>NUCLEOTIDE SEQUENCE [LARGE SCALE GENOMIC DNA]</scope>
    <source>
        <strain evidence="4 5">DSM 17454</strain>
    </source>
</reference>
<comment type="caution">
    <text evidence="4">The sequence shown here is derived from an EMBL/GenBank/DDBJ whole genome shotgun (WGS) entry which is preliminary data.</text>
</comment>
<keyword evidence="4" id="KW-0012">Acyltransferase</keyword>
<evidence type="ECO:0000256" key="2">
    <source>
        <dbReference type="ARBA" id="ARBA00023251"/>
    </source>
</evidence>
<organism evidence="4 5">
    <name type="scientific">Aminobacter carboxidus</name>
    <dbReference type="NCBI Taxonomy" id="376165"/>
    <lineage>
        <taxon>Bacteria</taxon>
        <taxon>Pseudomonadati</taxon>
        <taxon>Pseudomonadota</taxon>
        <taxon>Alphaproteobacteria</taxon>
        <taxon>Hyphomicrobiales</taxon>
        <taxon>Phyllobacteriaceae</taxon>
        <taxon>Aminobacter</taxon>
    </lineage>
</organism>
<dbReference type="Gene3D" id="3.40.630.30">
    <property type="match status" value="1"/>
</dbReference>